<keyword evidence="3" id="KW-1185">Reference proteome</keyword>
<evidence type="ECO:0000256" key="1">
    <source>
        <dbReference type="SAM" id="MobiDB-lite"/>
    </source>
</evidence>
<organism evidence="2 3">
    <name type="scientific">Agrocybe chaxingu</name>
    <dbReference type="NCBI Taxonomy" id="84603"/>
    <lineage>
        <taxon>Eukaryota</taxon>
        <taxon>Fungi</taxon>
        <taxon>Dikarya</taxon>
        <taxon>Basidiomycota</taxon>
        <taxon>Agaricomycotina</taxon>
        <taxon>Agaricomycetes</taxon>
        <taxon>Agaricomycetidae</taxon>
        <taxon>Agaricales</taxon>
        <taxon>Agaricineae</taxon>
        <taxon>Strophariaceae</taxon>
        <taxon>Agrocybe</taxon>
    </lineage>
</organism>
<proteinExistence type="predicted"/>
<accession>A0A9W8JYC7</accession>
<evidence type="ECO:0000313" key="3">
    <source>
        <dbReference type="Proteomes" id="UP001148786"/>
    </source>
</evidence>
<evidence type="ECO:0000313" key="2">
    <source>
        <dbReference type="EMBL" id="KAJ3495632.1"/>
    </source>
</evidence>
<protein>
    <submittedName>
        <fullName evidence="2">Uncharacterized protein</fullName>
    </submittedName>
</protein>
<reference evidence="2" key="1">
    <citation type="submission" date="2022-07" db="EMBL/GenBank/DDBJ databases">
        <title>Genome Sequence of Agrocybe chaxingu.</title>
        <authorList>
            <person name="Buettner E."/>
        </authorList>
    </citation>
    <scope>NUCLEOTIDE SEQUENCE</scope>
    <source>
        <strain evidence="2">MP-N11</strain>
    </source>
</reference>
<feature type="region of interest" description="Disordered" evidence="1">
    <location>
        <begin position="1"/>
        <end position="139"/>
    </location>
</feature>
<sequence>MSPIRSRKRREKEVTVEEQNKSPSHETRRHRGTNPLSTLGRTSRKQRRHQQFMVPPVKTPSDSEEEIEVERIVSSPASMIEEEAAPPSSPIQDPPPSSSPLSEISMNSSVKGHLTQGSGSRYSPNFVSAREMMENRNGN</sequence>
<dbReference type="EMBL" id="JANKHO010002011">
    <property type="protein sequence ID" value="KAJ3495632.1"/>
    <property type="molecule type" value="Genomic_DNA"/>
</dbReference>
<feature type="compositionally biased region" description="Pro residues" evidence="1">
    <location>
        <begin position="87"/>
        <end position="98"/>
    </location>
</feature>
<comment type="caution">
    <text evidence="2">The sequence shown here is derived from an EMBL/GenBank/DDBJ whole genome shotgun (WGS) entry which is preliminary data.</text>
</comment>
<feature type="compositionally biased region" description="Low complexity" evidence="1">
    <location>
        <begin position="99"/>
        <end position="109"/>
    </location>
</feature>
<name>A0A9W8JYC7_9AGAR</name>
<feature type="compositionally biased region" description="Polar residues" evidence="1">
    <location>
        <begin position="115"/>
        <end position="126"/>
    </location>
</feature>
<feature type="compositionally biased region" description="Basic residues" evidence="1">
    <location>
        <begin position="1"/>
        <end position="10"/>
    </location>
</feature>
<dbReference type="AlphaFoldDB" id="A0A9W8JYC7"/>
<gene>
    <name evidence="2" type="ORF">NLJ89_g10598</name>
</gene>
<feature type="compositionally biased region" description="Basic and acidic residues" evidence="1">
    <location>
        <begin position="11"/>
        <end position="26"/>
    </location>
</feature>
<dbReference type="Proteomes" id="UP001148786">
    <property type="component" value="Unassembled WGS sequence"/>
</dbReference>